<dbReference type="InterPro" id="IPR023772">
    <property type="entry name" value="DNA-bd_HTH_TetR-type_CS"/>
</dbReference>
<dbReference type="Pfam" id="PF00440">
    <property type="entry name" value="TetR_N"/>
    <property type="match status" value="1"/>
</dbReference>
<comment type="caution">
    <text evidence="8">The sequence shown here is derived from an EMBL/GenBank/DDBJ whole genome shotgun (WGS) entry which is preliminary data.</text>
</comment>
<evidence type="ECO:0000256" key="1">
    <source>
        <dbReference type="ARBA" id="ARBA00022491"/>
    </source>
</evidence>
<keyword evidence="4" id="KW-0804">Transcription</keyword>
<dbReference type="Proteomes" id="UP000071859">
    <property type="component" value="Unassembled WGS sequence"/>
</dbReference>
<dbReference type="PROSITE" id="PS01081">
    <property type="entry name" value="HTH_TETR_1"/>
    <property type="match status" value="1"/>
</dbReference>
<dbReference type="GO" id="GO:0003700">
    <property type="term" value="F:DNA-binding transcription factor activity"/>
    <property type="evidence" value="ECO:0007669"/>
    <property type="project" value="TreeGrafter"/>
</dbReference>
<name>A0A158EEK7_9BURK</name>
<evidence type="ECO:0000313" key="9">
    <source>
        <dbReference type="Proteomes" id="UP000071859"/>
    </source>
</evidence>
<evidence type="ECO:0000259" key="7">
    <source>
        <dbReference type="PROSITE" id="PS50977"/>
    </source>
</evidence>
<dbReference type="EMBL" id="FCOX02000078">
    <property type="protein sequence ID" value="SAL05321.1"/>
    <property type="molecule type" value="Genomic_DNA"/>
</dbReference>
<organism evidence="8 9">
    <name type="scientific">Caballeronia calidae</name>
    <dbReference type="NCBI Taxonomy" id="1777139"/>
    <lineage>
        <taxon>Bacteria</taxon>
        <taxon>Pseudomonadati</taxon>
        <taxon>Pseudomonadota</taxon>
        <taxon>Betaproteobacteria</taxon>
        <taxon>Burkholderiales</taxon>
        <taxon>Burkholderiaceae</taxon>
        <taxon>Caballeronia</taxon>
    </lineage>
</organism>
<dbReference type="OrthoDB" id="9816320at2"/>
<dbReference type="PANTHER" id="PTHR30055:SF181">
    <property type="entry name" value="BLR6905 PROTEIN"/>
    <property type="match status" value="1"/>
</dbReference>
<keyword evidence="9" id="KW-1185">Reference proteome</keyword>
<dbReference type="PROSITE" id="PS50977">
    <property type="entry name" value="HTH_TETR_2"/>
    <property type="match status" value="1"/>
</dbReference>
<dbReference type="GO" id="GO:0000976">
    <property type="term" value="F:transcription cis-regulatory region binding"/>
    <property type="evidence" value="ECO:0007669"/>
    <property type="project" value="TreeGrafter"/>
</dbReference>
<evidence type="ECO:0000313" key="8">
    <source>
        <dbReference type="EMBL" id="SAL05321.1"/>
    </source>
</evidence>
<dbReference type="PANTHER" id="PTHR30055">
    <property type="entry name" value="HTH-TYPE TRANSCRIPTIONAL REGULATOR RUTR"/>
    <property type="match status" value="1"/>
</dbReference>
<feature type="DNA-binding region" description="H-T-H motif" evidence="5">
    <location>
        <begin position="57"/>
        <end position="76"/>
    </location>
</feature>
<protein>
    <submittedName>
        <fullName evidence="8">TetR family transcriptional regulator</fullName>
    </submittedName>
</protein>
<dbReference type="SUPFAM" id="SSF46689">
    <property type="entry name" value="Homeodomain-like"/>
    <property type="match status" value="1"/>
</dbReference>
<evidence type="ECO:0000256" key="5">
    <source>
        <dbReference type="PROSITE-ProRule" id="PRU00335"/>
    </source>
</evidence>
<accession>A0A158EEK7</accession>
<feature type="region of interest" description="Disordered" evidence="6">
    <location>
        <begin position="1"/>
        <end position="35"/>
    </location>
</feature>
<dbReference type="PRINTS" id="PR00455">
    <property type="entry name" value="HTHTETR"/>
</dbReference>
<dbReference type="Gene3D" id="1.10.357.10">
    <property type="entry name" value="Tetracycline Repressor, domain 2"/>
    <property type="match status" value="1"/>
</dbReference>
<evidence type="ECO:0000256" key="4">
    <source>
        <dbReference type="ARBA" id="ARBA00023163"/>
    </source>
</evidence>
<keyword evidence="3 5" id="KW-0238">DNA-binding</keyword>
<feature type="domain" description="HTH tetR-type" evidence="7">
    <location>
        <begin position="35"/>
        <end position="94"/>
    </location>
</feature>
<reference evidence="8" key="1">
    <citation type="submission" date="2016-01" db="EMBL/GenBank/DDBJ databases">
        <authorList>
            <person name="Peeters C."/>
        </authorList>
    </citation>
    <scope>NUCLEOTIDE SEQUENCE</scope>
    <source>
        <strain evidence="8">LMG 29321</strain>
    </source>
</reference>
<dbReference type="InterPro" id="IPR009057">
    <property type="entry name" value="Homeodomain-like_sf"/>
</dbReference>
<evidence type="ECO:0000256" key="6">
    <source>
        <dbReference type="SAM" id="MobiDB-lite"/>
    </source>
</evidence>
<evidence type="ECO:0000256" key="3">
    <source>
        <dbReference type="ARBA" id="ARBA00023125"/>
    </source>
</evidence>
<dbReference type="InterPro" id="IPR001647">
    <property type="entry name" value="HTH_TetR"/>
</dbReference>
<feature type="compositionally biased region" description="Polar residues" evidence="6">
    <location>
        <begin position="1"/>
        <end position="25"/>
    </location>
</feature>
<dbReference type="AlphaFoldDB" id="A0A158EEK7"/>
<gene>
    <name evidence="8" type="ORF">AWB78_07426</name>
</gene>
<proteinExistence type="predicted"/>
<keyword evidence="2" id="KW-0805">Transcription regulation</keyword>
<keyword evidence="1" id="KW-0678">Repressor</keyword>
<sequence length="248" mass="28508">MPRQNPTELSSTSSSRVKQVEQSLTVGPGRRLPPEEREQQIVDKAVEHFATHGFSGSTRELAKQIGVTQPLLYRYFPSKEALIDRVYSEVYQWDSAWEKLIADRSIPLQERLCSLYTAYSHVILRREWIRTFIFAGLTREGLNTRYLDKLRERIFRPVMAEIREAYKLPAPASAAAQDAELELIWSLHASIFYIGMRKWVYGLPVPKDLDAHVERQIDAFLNGTPAALKKLNEKAAPRKTASPRQRRA</sequence>
<evidence type="ECO:0000256" key="2">
    <source>
        <dbReference type="ARBA" id="ARBA00023015"/>
    </source>
</evidence>
<dbReference type="InterPro" id="IPR050109">
    <property type="entry name" value="HTH-type_TetR-like_transc_reg"/>
</dbReference>
<dbReference type="RefSeq" id="WP_082883554.1">
    <property type="nucleotide sequence ID" value="NZ_FCOX02000078.1"/>
</dbReference>